<keyword evidence="2" id="KW-1185">Reference proteome</keyword>
<reference evidence="1 2" key="1">
    <citation type="submission" date="2021-06" db="EMBL/GenBank/DDBJ databases">
        <title>Caerostris darwini draft genome.</title>
        <authorList>
            <person name="Kono N."/>
            <person name="Arakawa K."/>
        </authorList>
    </citation>
    <scope>NUCLEOTIDE SEQUENCE [LARGE SCALE GENOMIC DNA]</scope>
</reference>
<protein>
    <submittedName>
        <fullName evidence="1">Uncharacterized protein</fullName>
    </submittedName>
</protein>
<proteinExistence type="predicted"/>
<dbReference type="EMBL" id="BPLQ01015668">
    <property type="protein sequence ID" value="GIY89598.1"/>
    <property type="molecule type" value="Genomic_DNA"/>
</dbReference>
<gene>
    <name evidence="1" type="ORF">CDAR_511401</name>
</gene>
<accession>A0AAV4X717</accession>
<dbReference type="Proteomes" id="UP001054837">
    <property type="component" value="Unassembled WGS sequence"/>
</dbReference>
<evidence type="ECO:0000313" key="1">
    <source>
        <dbReference type="EMBL" id="GIY89598.1"/>
    </source>
</evidence>
<sequence>MSYPQVQPSDFGDRDVIVEEASRGCPKKPKKCRKYCRKSGLGFRCEEILECYYHCKLPINFTLTRGGHSLSIIDLSHQLVYYM</sequence>
<name>A0AAV4X717_9ARAC</name>
<dbReference type="AlphaFoldDB" id="A0AAV4X717"/>
<comment type="caution">
    <text evidence="1">The sequence shown here is derived from an EMBL/GenBank/DDBJ whole genome shotgun (WGS) entry which is preliminary data.</text>
</comment>
<evidence type="ECO:0000313" key="2">
    <source>
        <dbReference type="Proteomes" id="UP001054837"/>
    </source>
</evidence>
<organism evidence="1 2">
    <name type="scientific">Caerostris darwini</name>
    <dbReference type="NCBI Taxonomy" id="1538125"/>
    <lineage>
        <taxon>Eukaryota</taxon>
        <taxon>Metazoa</taxon>
        <taxon>Ecdysozoa</taxon>
        <taxon>Arthropoda</taxon>
        <taxon>Chelicerata</taxon>
        <taxon>Arachnida</taxon>
        <taxon>Araneae</taxon>
        <taxon>Araneomorphae</taxon>
        <taxon>Entelegynae</taxon>
        <taxon>Araneoidea</taxon>
        <taxon>Araneidae</taxon>
        <taxon>Caerostris</taxon>
    </lineage>
</organism>